<accession>A0A940XM84</accession>
<proteinExistence type="predicted"/>
<evidence type="ECO:0000256" key="1">
    <source>
        <dbReference type="SAM" id="MobiDB-lite"/>
    </source>
</evidence>
<feature type="signal peptide" evidence="2">
    <location>
        <begin position="1"/>
        <end position="17"/>
    </location>
</feature>
<evidence type="ECO:0000256" key="2">
    <source>
        <dbReference type="SAM" id="SignalP"/>
    </source>
</evidence>
<dbReference type="EMBL" id="JAGPNL010000003">
    <property type="protein sequence ID" value="MBQ0827330.1"/>
    <property type="molecule type" value="Genomic_DNA"/>
</dbReference>
<dbReference type="AlphaFoldDB" id="A0A940XM84"/>
<gene>
    <name evidence="3" type="ORF">J5Y05_12490</name>
</gene>
<organism evidence="3 4">
    <name type="scientific">Streptomyces tagetis</name>
    <dbReference type="NCBI Taxonomy" id="2820809"/>
    <lineage>
        <taxon>Bacteria</taxon>
        <taxon>Bacillati</taxon>
        <taxon>Actinomycetota</taxon>
        <taxon>Actinomycetes</taxon>
        <taxon>Kitasatosporales</taxon>
        <taxon>Streptomycetaceae</taxon>
        <taxon>Streptomyces</taxon>
    </lineage>
</organism>
<feature type="region of interest" description="Disordered" evidence="1">
    <location>
        <begin position="17"/>
        <end position="66"/>
    </location>
</feature>
<dbReference type="Proteomes" id="UP000677875">
    <property type="component" value="Unassembled WGS sequence"/>
</dbReference>
<keyword evidence="2" id="KW-0732">Signal</keyword>
<reference evidence="3" key="1">
    <citation type="submission" date="2021-04" db="EMBL/GenBank/DDBJ databases">
        <title>Genome seq and assembly of Streptomyces sp. RG38.</title>
        <authorList>
            <person name="Chhetri G."/>
        </authorList>
    </citation>
    <scope>NUCLEOTIDE SEQUENCE</scope>
    <source>
        <strain evidence="3">RG38</strain>
    </source>
</reference>
<evidence type="ECO:0000313" key="3">
    <source>
        <dbReference type="EMBL" id="MBQ0827330.1"/>
    </source>
</evidence>
<feature type="compositionally biased region" description="Low complexity" evidence="1">
    <location>
        <begin position="40"/>
        <end position="65"/>
    </location>
</feature>
<feature type="compositionally biased region" description="Low complexity" evidence="1">
    <location>
        <begin position="17"/>
        <end position="29"/>
    </location>
</feature>
<evidence type="ECO:0008006" key="5">
    <source>
        <dbReference type="Google" id="ProtNLM"/>
    </source>
</evidence>
<feature type="chain" id="PRO_5039212772" description="Lipoprotein" evidence="2">
    <location>
        <begin position="18"/>
        <end position="163"/>
    </location>
</feature>
<evidence type="ECO:0000313" key="4">
    <source>
        <dbReference type="Proteomes" id="UP000677875"/>
    </source>
</evidence>
<comment type="caution">
    <text evidence="3">The sequence shown here is derived from an EMBL/GenBank/DDBJ whole genome shotgun (WGS) entry which is preliminary data.</text>
</comment>
<keyword evidence="4" id="KW-1185">Reference proteome</keyword>
<name>A0A940XM84_9ACTN</name>
<sequence>MALSAVLAGALTLTACTGDGTTGNNTPPTASDAPGTSANGSPGAASGDGTAGGSPSADSSDLDGSWLATTDGHAVALMVTGDRAALFATGGTMCSGAVDEDSGVRTIRLTCTTGQGDRTSGTVASVGRASLTVTWQGTVGEETYTRSEGGTLPSGFPTPGLGT</sequence>
<feature type="region of interest" description="Disordered" evidence="1">
    <location>
        <begin position="144"/>
        <end position="163"/>
    </location>
</feature>
<protein>
    <recommendedName>
        <fullName evidence="5">Lipoprotein</fullName>
    </recommendedName>
</protein>